<evidence type="ECO:0000313" key="2">
    <source>
        <dbReference type="Proteomes" id="UP001497680"/>
    </source>
</evidence>
<reference evidence="1 2" key="1">
    <citation type="journal article" date="2022" name="New Phytol.">
        <title>Ecological generalism drives hyperdiversity of secondary metabolite gene clusters in xylarialean endophytes.</title>
        <authorList>
            <person name="Franco M.E.E."/>
            <person name="Wisecaver J.H."/>
            <person name="Arnold A.E."/>
            <person name="Ju Y.M."/>
            <person name="Slot J.C."/>
            <person name="Ahrendt S."/>
            <person name="Moore L.P."/>
            <person name="Eastman K.E."/>
            <person name="Scott K."/>
            <person name="Konkel Z."/>
            <person name="Mondo S.J."/>
            <person name="Kuo A."/>
            <person name="Hayes R.D."/>
            <person name="Haridas S."/>
            <person name="Andreopoulos B."/>
            <person name="Riley R."/>
            <person name="LaButti K."/>
            <person name="Pangilinan J."/>
            <person name="Lipzen A."/>
            <person name="Amirebrahimi M."/>
            <person name="Yan J."/>
            <person name="Adam C."/>
            <person name="Keymanesh K."/>
            <person name="Ng V."/>
            <person name="Louie K."/>
            <person name="Northen T."/>
            <person name="Drula E."/>
            <person name="Henrissat B."/>
            <person name="Hsieh H.M."/>
            <person name="Youens-Clark K."/>
            <person name="Lutzoni F."/>
            <person name="Miadlikowska J."/>
            <person name="Eastwood D.C."/>
            <person name="Hamelin R.C."/>
            <person name="Grigoriev I.V."/>
            <person name="U'Ren J.M."/>
        </authorList>
    </citation>
    <scope>NUCLEOTIDE SEQUENCE [LARGE SCALE GENOMIC DNA]</scope>
    <source>
        <strain evidence="1 2">ER1909</strain>
    </source>
</reference>
<dbReference type="EMBL" id="MU394334">
    <property type="protein sequence ID" value="KAI6084633.1"/>
    <property type="molecule type" value="Genomic_DNA"/>
</dbReference>
<name>A0ACC0CW67_9PEZI</name>
<keyword evidence="2" id="KW-1185">Reference proteome</keyword>
<accession>A0ACC0CW67</accession>
<proteinExistence type="predicted"/>
<evidence type="ECO:0000313" key="1">
    <source>
        <dbReference type="EMBL" id="KAI6084633.1"/>
    </source>
</evidence>
<dbReference type="Proteomes" id="UP001497680">
    <property type="component" value="Unassembled WGS sequence"/>
</dbReference>
<protein>
    <submittedName>
        <fullName evidence="1">Uncharacterized protein</fullName>
    </submittedName>
</protein>
<gene>
    <name evidence="1" type="ORF">F4821DRAFT_167178</name>
</gene>
<sequence>MADSAVGFSFQADVVNVGSLTHLITGRALKALSDGGVDFYAVLAVHVLGKNFVVKSSMEVEVRSHIMALGRIGIQSVLAKALKIGWGHSGLAEDMTRTRAGTNALLLVGALATGSTYFHAAQCLSKLLSLHGCEADKLPNVDVLRHMIGYLSPFVRDLGFPKVLGYITAAAMGKIRAEGSGFENEDAEQHLTDLGDASGLAGAINQLMLTSKQRETIYMVTRMRGAWLSTFASHILGMAVELRLNGKVIWACGGDGTAIFELGQHHAEGSQVQALSHRKMILIQPSGPTQRKPVAVSYPIGNAFECLMIQFPMINIELRNAIRRAICRLSKGVVEGNSPKCFDVHGALRETLTLFGFEPTLIDSSGVYIPDSLNINIQALDCMQDTLVKACGEHQGNVPWEVIVNDSIKLHCLCAGIGRLISGFAVAATTLTQCHFNPTELMLSADLLSASMSSTDQVKDPRQIKRNLIAIMSLTSDDDNNKLFKASLAQLESSDALGLSGGSHTVYCTCIMQNDCYDIQGRIFSISPGRASVDGILRPVLLEKKIPRVHDLTYYGDSTLLSPGLILEPHYIPSDTHISMDVRLTEDTIVIWFSVGFNEFHPMAFSIAESIRAMEMCHTNRCNHGSSARFEIEKGYNLNVIGFHPLGLPDGGPNDNAVYLFALHGNKLAQLATLFFLLKRYQEGIRWACQFQLQACLKCCIDSALRSIDAPKVVVMGN</sequence>
<organism evidence="1 2">
    <name type="scientific">Hypoxylon rubiginosum</name>
    <dbReference type="NCBI Taxonomy" id="110542"/>
    <lineage>
        <taxon>Eukaryota</taxon>
        <taxon>Fungi</taxon>
        <taxon>Dikarya</taxon>
        <taxon>Ascomycota</taxon>
        <taxon>Pezizomycotina</taxon>
        <taxon>Sordariomycetes</taxon>
        <taxon>Xylariomycetidae</taxon>
        <taxon>Xylariales</taxon>
        <taxon>Hypoxylaceae</taxon>
        <taxon>Hypoxylon</taxon>
    </lineage>
</organism>
<comment type="caution">
    <text evidence="1">The sequence shown here is derived from an EMBL/GenBank/DDBJ whole genome shotgun (WGS) entry which is preliminary data.</text>
</comment>